<comment type="caution">
    <text evidence="2">The sequence shown here is derived from an EMBL/GenBank/DDBJ whole genome shotgun (WGS) entry which is preliminary data.</text>
</comment>
<proteinExistence type="predicted"/>
<dbReference type="InterPro" id="IPR012912">
    <property type="entry name" value="Plasmid_pRiA4b_Orf3-like"/>
</dbReference>
<feature type="domain" description="Plasmid pRiA4b Orf3-like" evidence="1">
    <location>
        <begin position="31"/>
        <end position="89"/>
    </location>
</feature>
<evidence type="ECO:0000313" key="2">
    <source>
        <dbReference type="EMBL" id="GAH24896.1"/>
    </source>
</evidence>
<protein>
    <recommendedName>
        <fullName evidence="1">Plasmid pRiA4b Orf3-like domain-containing protein</fullName>
    </recommendedName>
</protein>
<dbReference type="AlphaFoldDB" id="X1DV48"/>
<reference evidence="2" key="1">
    <citation type="journal article" date="2014" name="Front. Microbiol.">
        <title>High frequency of phylogenetically diverse reductive dehalogenase-homologous genes in deep subseafloor sedimentary metagenomes.</title>
        <authorList>
            <person name="Kawai M."/>
            <person name="Futagami T."/>
            <person name="Toyoda A."/>
            <person name="Takaki Y."/>
            <person name="Nishi S."/>
            <person name="Hori S."/>
            <person name="Arai W."/>
            <person name="Tsubouchi T."/>
            <person name="Morono Y."/>
            <person name="Uchiyama I."/>
            <person name="Ito T."/>
            <person name="Fujiyama A."/>
            <person name="Inagaki F."/>
            <person name="Takami H."/>
        </authorList>
    </citation>
    <scope>NUCLEOTIDE SEQUENCE</scope>
    <source>
        <strain evidence="2">Expedition CK06-06</strain>
    </source>
</reference>
<accession>X1DV48</accession>
<organism evidence="2">
    <name type="scientific">marine sediment metagenome</name>
    <dbReference type="NCBI Taxonomy" id="412755"/>
    <lineage>
        <taxon>unclassified sequences</taxon>
        <taxon>metagenomes</taxon>
        <taxon>ecological metagenomes</taxon>
    </lineage>
</organism>
<dbReference type="Gene3D" id="3.10.290.30">
    <property type="entry name" value="MM3350-like"/>
    <property type="match status" value="1"/>
</dbReference>
<sequence length="96" mass="10968">MNLVKNERIIRAVAQVNTPEELTALLNQPSKIYRLKIELDSIRLCPPESTVSRTIDIEGSDTLNDLHLEIQRAFGWDNDHLLSFYMSNRLGDGKSE</sequence>
<dbReference type="SUPFAM" id="SSF159941">
    <property type="entry name" value="MM3350-like"/>
    <property type="match status" value="1"/>
</dbReference>
<name>X1DV48_9ZZZZ</name>
<evidence type="ECO:0000259" key="1">
    <source>
        <dbReference type="Pfam" id="PF07929"/>
    </source>
</evidence>
<feature type="non-terminal residue" evidence="2">
    <location>
        <position position="96"/>
    </location>
</feature>
<dbReference type="Pfam" id="PF07929">
    <property type="entry name" value="PRiA4_ORF3"/>
    <property type="match status" value="1"/>
</dbReference>
<dbReference type="InterPro" id="IPR024047">
    <property type="entry name" value="MM3350-like_sf"/>
</dbReference>
<gene>
    <name evidence="2" type="ORF">S03H2_07632</name>
</gene>
<dbReference type="EMBL" id="BARU01003558">
    <property type="protein sequence ID" value="GAH24896.1"/>
    <property type="molecule type" value="Genomic_DNA"/>
</dbReference>